<evidence type="ECO:0000313" key="2">
    <source>
        <dbReference type="EMBL" id="TGZ85612.1"/>
    </source>
</evidence>
<organism evidence="2 3">
    <name type="scientific">Ascodesmis nigricans</name>
    <dbReference type="NCBI Taxonomy" id="341454"/>
    <lineage>
        <taxon>Eukaryota</taxon>
        <taxon>Fungi</taxon>
        <taxon>Dikarya</taxon>
        <taxon>Ascomycota</taxon>
        <taxon>Pezizomycotina</taxon>
        <taxon>Pezizomycetes</taxon>
        <taxon>Pezizales</taxon>
        <taxon>Ascodesmidaceae</taxon>
        <taxon>Ascodesmis</taxon>
    </lineage>
</organism>
<dbReference type="Proteomes" id="UP000298138">
    <property type="component" value="Unassembled WGS sequence"/>
</dbReference>
<sequence length="95" mass="10552">MLHRGRGRSATGSGSVEETPGAAGDGGQRKRGGEQGRHSEEVGSEERPMTGESHVSGAGRQHSQPVDPEILEREWEEQEEQRLRSMEMDARDRER</sequence>
<proteinExistence type="predicted"/>
<evidence type="ECO:0000313" key="3">
    <source>
        <dbReference type="Proteomes" id="UP000298138"/>
    </source>
</evidence>
<feature type="compositionally biased region" description="Basic and acidic residues" evidence="1">
    <location>
        <begin position="80"/>
        <end position="95"/>
    </location>
</feature>
<keyword evidence="3" id="KW-1185">Reference proteome</keyword>
<name>A0A4S2N8A2_9PEZI</name>
<reference evidence="2 3" key="1">
    <citation type="submission" date="2019-04" db="EMBL/GenBank/DDBJ databases">
        <title>Comparative genomics and transcriptomics to analyze fruiting body development in filamentous ascomycetes.</title>
        <authorList>
            <consortium name="DOE Joint Genome Institute"/>
            <person name="Lutkenhaus R."/>
            <person name="Traeger S."/>
            <person name="Breuer J."/>
            <person name="Kuo A."/>
            <person name="Lipzen A."/>
            <person name="Pangilinan J."/>
            <person name="Dilworth D."/>
            <person name="Sandor L."/>
            <person name="Poggeler S."/>
            <person name="Barry K."/>
            <person name="Grigoriev I.V."/>
            <person name="Nowrousian M."/>
        </authorList>
    </citation>
    <scope>NUCLEOTIDE SEQUENCE [LARGE SCALE GENOMIC DNA]</scope>
    <source>
        <strain evidence="2 3">CBS 389.68</strain>
    </source>
</reference>
<dbReference type="AlphaFoldDB" id="A0A4S2N8A2"/>
<feature type="compositionally biased region" description="Basic and acidic residues" evidence="1">
    <location>
        <begin position="27"/>
        <end position="49"/>
    </location>
</feature>
<gene>
    <name evidence="2" type="ORF">EX30DRAFT_337952</name>
</gene>
<evidence type="ECO:0000256" key="1">
    <source>
        <dbReference type="SAM" id="MobiDB-lite"/>
    </source>
</evidence>
<feature type="region of interest" description="Disordered" evidence="1">
    <location>
        <begin position="1"/>
        <end position="95"/>
    </location>
</feature>
<dbReference type="EMBL" id="ML220112">
    <property type="protein sequence ID" value="TGZ85612.1"/>
    <property type="molecule type" value="Genomic_DNA"/>
</dbReference>
<protein>
    <submittedName>
        <fullName evidence="2">Uncharacterized protein</fullName>
    </submittedName>
</protein>
<accession>A0A4S2N8A2</accession>
<dbReference type="InParanoid" id="A0A4S2N8A2"/>